<keyword evidence="3" id="KW-0862">Zinc</keyword>
<protein>
    <recommendedName>
        <fullName evidence="5">RING-type domain-containing protein</fullName>
    </recommendedName>
</protein>
<dbReference type="Pfam" id="PF13445">
    <property type="entry name" value="zf-RING_UBOX"/>
    <property type="match status" value="1"/>
</dbReference>
<dbReference type="GO" id="GO:0004842">
    <property type="term" value="F:ubiquitin-protein transferase activity"/>
    <property type="evidence" value="ECO:0007669"/>
    <property type="project" value="TreeGrafter"/>
</dbReference>
<dbReference type="GeneID" id="33566609"/>
<feature type="compositionally biased region" description="Low complexity" evidence="4">
    <location>
        <begin position="494"/>
        <end position="506"/>
    </location>
</feature>
<comment type="caution">
    <text evidence="6">The sequence shown here is derived from an EMBL/GenBank/DDBJ whole genome shotgun (WGS) entry which is preliminary data.</text>
</comment>
<dbReference type="InterPro" id="IPR017907">
    <property type="entry name" value="Znf_RING_CS"/>
</dbReference>
<dbReference type="RefSeq" id="XP_021879888.1">
    <property type="nucleotide sequence ID" value="XM_022024765.1"/>
</dbReference>
<name>A0A1Y2GLA7_9FUNG</name>
<feature type="compositionally biased region" description="Polar residues" evidence="4">
    <location>
        <begin position="206"/>
        <end position="218"/>
    </location>
</feature>
<dbReference type="PROSITE" id="PS00518">
    <property type="entry name" value="ZF_RING_1"/>
    <property type="match status" value="1"/>
</dbReference>
<reference evidence="6 8" key="1">
    <citation type="submission" date="2016-07" db="EMBL/GenBank/DDBJ databases">
        <title>Pervasive Adenine N6-methylation of Active Genes in Fungi.</title>
        <authorList>
            <consortium name="DOE Joint Genome Institute"/>
            <person name="Mondo S.J."/>
            <person name="Dannebaum R.O."/>
            <person name="Kuo R.C."/>
            <person name="Labutti K."/>
            <person name="Haridas S."/>
            <person name="Kuo A."/>
            <person name="Salamov A."/>
            <person name="Ahrendt S.R."/>
            <person name="Lipzen A."/>
            <person name="Sullivan W."/>
            <person name="Andreopoulos W.B."/>
            <person name="Clum A."/>
            <person name="Lindquist E."/>
            <person name="Daum C."/>
            <person name="Ramamoorthy G.K."/>
            <person name="Gryganskyi A."/>
            <person name="Culley D."/>
            <person name="Magnuson J.K."/>
            <person name="James T.Y."/>
            <person name="O'Malley M.A."/>
            <person name="Stajich J.E."/>
            <person name="Spatafora J.W."/>
            <person name="Visel A."/>
            <person name="Grigoriev I.V."/>
        </authorList>
    </citation>
    <scope>NUCLEOTIDE SEQUENCE [LARGE SCALE GENOMIC DNA]</scope>
    <source>
        <strain evidence="6 8">NRRL 3116</strain>
    </source>
</reference>
<dbReference type="InParanoid" id="A0A1Y2GLA7"/>
<evidence type="ECO:0000259" key="5">
    <source>
        <dbReference type="SMART" id="SM00184"/>
    </source>
</evidence>
<dbReference type="InterPro" id="IPR027370">
    <property type="entry name" value="Znf-RING_euk"/>
</dbReference>
<sequence>MNASSSSSSGSSSSNNSMNTSFMSSVGEQYSSSSNMDNIIDLTIPTPARIIHPRTLPSESVEIIDIPSDDEAPPFHLTLTNCPNNNNNNNNNNGATNVRYDDNDDVQIVAEIPGRSLDPSNPSYANGSSTSRNATRATTAEDLPYSTSVPQSHPLSFPSLFDFFENNSNPFSRSERPQQQSDRRRPSESRVAEGVMEHRDRISTPEMATSTTAGRSGVNTGGRASRRSPLRPRTQTPIGRQNYPEHTTHPLWPDHWGDTDYSDPLFRWFHMDSLVHGINYNPLTFSRRPSPPRYHHRHHHRHHPFQGGNLRYRHAASDVNIDEYLARLSNIFDSYITPGIGGRGGRATSSTSSDNESYLNKPAVEPRPGYTKSLNKNVTIACPICQNELGHAGKENTKLWVLVGCGHVICDECIEGIFMTKVAIKSKVASNAATTSIGMAATSSRRQSISKRSVIKGKAKWTAPMPSLAPTNGDEQYMESGGKMTESSVNVNRGTDTGPSTDGSGTFKLVKRATGQCPSCNRKIKKTSVQQLYL</sequence>
<dbReference type="Proteomes" id="UP000193648">
    <property type="component" value="Unassembled WGS sequence"/>
</dbReference>
<dbReference type="SUPFAM" id="SSF57850">
    <property type="entry name" value="RING/U-box"/>
    <property type="match status" value="1"/>
</dbReference>
<feature type="compositionally biased region" description="Low complexity" evidence="4">
    <location>
        <begin position="84"/>
        <end position="93"/>
    </location>
</feature>
<dbReference type="OrthoDB" id="2398441at2759"/>
<evidence type="ECO:0000256" key="1">
    <source>
        <dbReference type="ARBA" id="ARBA00022723"/>
    </source>
</evidence>
<organism evidence="6 8">
    <name type="scientific">Lobosporangium transversale</name>
    <dbReference type="NCBI Taxonomy" id="64571"/>
    <lineage>
        <taxon>Eukaryota</taxon>
        <taxon>Fungi</taxon>
        <taxon>Fungi incertae sedis</taxon>
        <taxon>Mucoromycota</taxon>
        <taxon>Mortierellomycotina</taxon>
        <taxon>Mortierellomycetes</taxon>
        <taxon>Mortierellales</taxon>
        <taxon>Mortierellaceae</taxon>
        <taxon>Lobosporangium</taxon>
    </lineage>
</organism>
<dbReference type="EMBL" id="MCFF01000027">
    <property type="protein sequence ID" value="ORZ11791.1"/>
    <property type="molecule type" value="Genomic_DNA"/>
</dbReference>
<keyword evidence="2" id="KW-0863">Zinc-finger</keyword>
<gene>
    <name evidence="7" type="ORF">BCR41DRAFT_356932</name>
    <name evidence="6" type="ORF">BCR41DRAFT_357171</name>
</gene>
<evidence type="ECO:0000256" key="2">
    <source>
        <dbReference type="ARBA" id="ARBA00022771"/>
    </source>
</evidence>
<feature type="domain" description="RING-type" evidence="5">
    <location>
        <begin position="382"/>
        <end position="520"/>
    </location>
</feature>
<dbReference type="SMART" id="SM00184">
    <property type="entry name" value="RING"/>
    <property type="match status" value="1"/>
</dbReference>
<feature type="compositionally biased region" description="Basic and acidic residues" evidence="4">
    <location>
        <begin position="173"/>
        <end position="203"/>
    </location>
</feature>
<evidence type="ECO:0000256" key="4">
    <source>
        <dbReference type="SAM" id="MobiDB-lite"/>
    </source>
</evidence>
<dbReference type="GO" id="GO:0033768">
    <property type="term" value="C:SUMO-targeted ubiquitin ligase complex"/>
    <property type="evidence" value="ECO:0007669"/>
    <property type="project" value="TreeGrafter"/>
</dbReference>
<dbReference type="InterPro" id="IPR038886">
    <property type="entry name" value="E3_SLX5/Rfp1"/>
</dbReference>
<evidence type="ECO:0000313" key="7">
    <source>
        <dbReference type="EMBL" id="ORZ11791.1"/>
    </source>
</evidence>
<dbReference type="InterPro" id="IPR013083">
    <property type="entry name" value="Znf_RING/FYVE/PHD"/>
</dbReference>
<dbReference type="PANTHER" id="PTHR28042:SF1">
    <property type="entry name" value="E3 UBIQUITIN-PROTEIN LIGASE COMPLEX SLX5-SLX8 SUBUNIT SLX5"/>
    <property type="match status" value="1"/>
</dbReference>
<dbReference type="Gene3D" id="3.30.40.10">
    <property type="entry name" value="Zinc/RING finger domain, C3HC4 (zinc finger)"/>
    <property type="match status" value="1"/>
</dbReference>
<feature type="region of interest" description="Disordered" evidence="4">
    <location>
        <begin position="1"/>
        <end position="20"/>
    </location>
</feature>
<feature type="region of interest" description="Disordered" evidence="4">
    <location>
        <begin position="478"/>
        <end position="506"/>
    </location>
</feature>
<dbReference type="PANTHER" id="PTHR28042">
    <property type="entry name" value="E3 UBIQUITIN-PROTEIN LIGASE COMPLEX SLX5-SLX8 SUBUNIT SLX5"/>
    <property type="match status" value="1"/>
</dbReference>
<dbReference type="GO" id="GO:0008270">
    <property type="term" value="F:zinc ion binding"/>
    <property type="evidence" value="ECO:0007669"/>
    <property type="project" value="UniProtKB-KW"/>
</dbReference>
<proteinExistence type="predicted"/>
<accession>A0A1Y2GLA7</accession>
<feature type="region of interest" description="Disordered" evidence="4">
    <location>
        <begin position="342"/>
        <end position="366"/>
    </location>
</feature>
<dbReference type="EMBL" id="MCFF01000029">
    <property type="protein sequence ID" value="ORZ10902.1"/>
    <property type="molecule type" value="Genomic_DNA"/>
</dbReference>
<feature type="region of interest" description="Disordered" evidence="4">
    <location>
        <begin position="80"/>
        <end position="100"/>
    </location>
</feature>
<feature type="compositionally biased region" description="Polar residues" evidence="4">
    <location>
        <begin position="118"/>
        <end position="127"/>
    </location>
</feature>
<dbReference type="AlphaFoldDB" id="A0A1Y2GLA7"/>
<feature type="region of interest" description="Disordered" evidence="4">
    <location>
        <begin position="113"/>
        <end position="134"/>
    </location>
</feature>
<evidence type="ECO:0000256" key="3">
    <source>
        <dbReference type="ARBA" id="ARBA00022833"/>
    </source>
</evidence>
<keyword evidence="8" id="KW-1185">Reference proteome</keyword>
<keyword evidence="1" id="KW-0479">Metal-binding</keyword>
<evidence type="ECO:0000313" key="8">
    <source>
        <dbReference type="Proteomes" id="UP000193648"/>
    </source>
</evidence>
<dbReference type="InterPro" id="IPR001841">
    <property type="entry name" value="Znf_RING"/>
</dbReference>
<feature type="region of interest" description="Disordered" evidence="4">
    <location>
        <begin position="168"/>
        <end position="246"/>
    </location>
</feature>
<evidence type="ECO:0000313" key="6">
    <source>
        <dbReference type="EMBL" id="ORZ10902.1"/>
    </source>
</evidence>